<protein>
    <submittedName>
        <fullName evidence="1">Uncharacterized protein</fullName>
    </submittedName>
</protein>
<reference evidence="2" key="1">
    <citation type="submission" date="2014-03" db="EMBL/GenBank/DDBJ databases">
        <authorList>
            <person name="Urmite Genomes U."/>
        </authorList>
    </citation>
    <scope>NUCLEOTIDE SEQUENCE [LARGE SCALE GENOMIC DNA]</scope>
    <source>
        <strain evidence="2">HD-03</strain>
    </source>
</reference>
<dbReference type="EMBL" id="CCDI010000002">
    <property type="protein sequence ID" value="CDQ24049.1"/>
    <property type="molecule type" value="Genomic_DNA"/>
</dbReference>
<gene>
    <name evidence="1" type="ORF">BN983_02314</name>
</gene>
<keyword evidence="2" id="KW-1185">Reference proteome</keyword>
<proteinExistence type="predicted"/>
<accession>A0A024P4S2</accession>
<reference evidence="1 2" key="2">
    <citation type="submission" date="2014-05" db="EMBL/GenBank/DDBJ databases">
        <title>Draft genome sequence of Halobacillus karajensis HK-03.</title>
        <authorList>
            <person name="Khelaifia S."/>
            <person name="Croce O."/>
            <person name="Lagier J.C."/>
            <person name="Raoult D."/>
        </authorList>
    </citation>
    <scope>NUCLEOTIDE SEQUENCE [LARGE SCALE GENOMIC DNA]</scope>
    <source>
        <strain evidence="1 2">HD-03</strain>
    </source>
</reference>
<organism evidence="1 2">
    <name type="scientific">Halobacillus karajensis</name>
    <dbReference type="NCBI Taxonomy" id="195088"/>
    <lineage>
        <taxon>Bacteria</taxon>
        <taxon>Bacillati</taxon>
        <taxon>Bacillota</taxon>
        <taxon>Bacilli</taxon>
        <taxon>Bacillales</taxon>
        <taxon>Bacillaceae</taxon>
        <taxon>Halobacillus</taxon>
    </lineage>
</organism>
<name>A0A024P4S2_9BACI</name>
<evidence type="ECO:0000313" key="1">
    <source>
        <dbReference type="EMBL" id="CDQ24049.1"/>
    </source>
</evidence>
<comment type="caution">
    <text evidence="1">The sequence shown here is derived from an EMBL/GenBank/DDBJ whole genome shotgun (WGS) entry which is preliminary data.</text>
</comment>
<dbReference type="AlphaFoldDB" id="A0A024P4S2"/>
<evidence type="ECO:0000313" key="2">
    <source>
        <dbReference type="Proteomes" id="UP000028868"/>
    </source>
</evidence>
<dbReference type="Proteomes" id="UP000028868">
    <property type="component" value="Unassembled WGS sequence"/>
</dbReference>
<sequence>MRHFLNIGLTVALKRNHIQDLHFSGGVKDV</sequence>